<feature type="non-terminal residue" evidence="1">
    <location>
        <position position="49"/>
    </location>
</feature>
<accession>A0A0B7A6W2</accession>
<protein>
    <submittedName>
        <fullName evidence="1">Uncharacterized protein</fullName>
    </submittedName>
</protein>
<name>A0A0B7A6W2_9EUPU</name>
<dbReference type="EMBL" id="HACG01028875">
    <property type="protein sequence ID" value="CEK75740.1"/>
    <property type="molecule type" value="Transcribed_RNA"/>
</dbReference>
<reference evidence="1" key="1">
    <citation type="submission" date="2014-12" db="EMBL/GenBank/DDBJ databases">
        <title>Insight into the proteome of Arion vulgaris.</title>
        <authorList>
            <person name="Aradska J."/>
            <person name="Bulat T."/>
            <person name="Smidak R."/>
            <person name="Sarate P."/>
            <person name="Gangsoo J."/>
            <person name="Sialana F."/>
            <person name="Bilban M."/>
            <person name="Lubec G."/>
        </authorList>
    </citation>
    <scope>NUCLEOTIDE SEQUENCE</scope>
    <source>
        <tissue evidence="1">Skin</tissue>
    </source>
</reference>
<evidence type="ECO:0000313" key="1">
    <source>
        <dbReference type="EMBL" id="CEK75740.1"/>
    </source>
</evidence>
<dbReference type="AlphaFoldDB" id="A0A0B7A6W2"/>
<gene>
    <name evidence="1" type="primary">ORF96813</name>
</gene>
<proteinExistence type="predicted"/>
<organism evidence="1">
    <name type="scientific">Arion vulgaris</name>
    <dbReference type="NCBI Taxonomy" id="1028688"/>
    <lineage>
        <taxon>Eukaryota</taxon>
        <taxon>Metazoa</taxon>
        <taxon>Spiralia</taxon>
        <taxon>Lophotrochozoa</taxon>
        <taxon>Mollusca</taxon>
        <taxon>Gastropoda</taxon>
        <taxon>Heterobranchia</taxon>
        <taxon>Euthyneura</taxon>
        <taxon>Panpulmonata</taxon>
        <taxon>Eupulmonata</taxon>
        <taxon>Stylommatophora</taxon>
        <taxon>Helicina</taxon>
        <taxon>Arionoidea</taxon>
        <taxon>Arionidae</taxon>
        <taxon>Arion</taxon>
    </lineage>
</organism>
<sequence>MKTHDEGGNRTSESLYKLSNYQLNRKEQVITFRLDSPQQIEIPSFQQDK</sequence>